<keyword evidence="6 14" id="KW-0132">Cell division</keyword>
<organism evidence="18 19">
    <name type="scientific">Candidatus Flavonifractor intestinigallinarum</name>
    <dbReference type="NCBI Taxonomy" id="2838586"/>
    <lineage>
        <taxon>Bacteria</taxon>
        <taxon>Bacillati</taxon>
        <taxon>Bacillota</taxon>
        <taxon>Clostridia</taxon>
        <taxon>Eubacteriales</taxon>
        <taxon>Oscillospiraceae</taxon>
        <taxon>Flavonifractor</taxon>
    </lineage>
</organism>
<dbReference type="InterPro" id="IPR050061">
    <property type="entry name" value="MurCDEF_pg_biosynth"/>
</dbReference>
<name>A0A9D2MPM8_9FIRM</name>
<dbReference type="GO" id="GO:0051301">
    <property type="term" value="P:cell division"/>
    <property type="evidence" value="ECO:0007669"/>
    <property type="project" value="UniProtKB-KW"/>
</dbReference>
<dbReference type="GO" id="GO:0005524">
    <property type="term" value="F:ATP binding"/>
    <property type="evidence" value="ECO:0007669"/>
    <property type="project" value="UniProtKB-UniRule"/>
</dbReference>
<evidence type="ECO:0000313" key="18">
    <source>
        <dbReference type="EMBL" id="HJB80993.1"/>
    </source>
</evidence>
<dbReference type="Gene3D" id="3.90.190.20">
    <property type="entry name" value="Mur ligase, C-terminal domain"/>
    <property type="match status" value="1"/>
</dbReference>
<dbReference type="PANTHER" id="PTHR43445">
    <property type="entry name" value="UDP-N-ACETYLMURAMATE--L-ALANINE LIGASE-RELATED"/>
    <property type="match status" value="1"/>
</dbReference>
<evidence type="ECO:0000256" key="1">
    <source>
        <dbReference type="ARBA" id="ARBA00004496"/>
    </source>
</evidence>
<dbReference type="AlphaFoldDB" id="A0A9D2MPM8"/>
<reference evidence="18" key="2">
    <citation type="submission" date="2021-04" db="EMBL/GenBank/DDBJ databases">
        <authorList>
            <person name="Gilroy R."/>
        </authorList>
    </citation>
    <scope>NUCLEOTIDE SEQUENCE</scope>
    <source>
        <strain evidence="18">CHK192-8294</strain>
    </source>
</reference>
<dbReference type="GO" id="GO:0005737">
    <property type="term" value="C:cytoplasm"/>
    <property type="evidence" value="ECO:0007669"/>
    <property type="project" value="UniProtKB-SubCell"/>
</dbReference>
<accession>A0A9D2MPM8</accession>
<keyword evidence="9 14" id="KW-0133">Cell shape</keyword>
<evidence type="ECO:0000256" key="2">
    <source>
        <dbReference type="ARBA" id="ARBA00004752"/>
    </source>
</evidence>
<keyword evidence="5 14" id="KW-0436">Ligase</keyword>
<dbReference type="Gene3D" id="3.40.50.720">
    <property type="entry name" value="NAD(P)-binding Rossmann-like Domain"/>
    <property type="match status" value="1"/>
</dbReference>
<dbReference type="InterPro" id="IPR000713">
    <property type="entry name" value="Mur_ligase_N"/>
</dbReference>
<keyword evidence="12 14" id="KW-0961">Cell wall biogenesis/degradation</keyword>
<dbReference type="Proteomes" id="UP000823921">
    <property type="component" value="Unassembled WGS sequence"/>
</dbReference>
<dbReference type="HAMAP" id="MF_00046">
    <property type="entry name" value="MurC"/>
    <property type="match status" value="1"/>
</dbReference>
<proteinExistence type="inferred from homology"/>
<dbReference type="InterPro" id="IPR036615">
    <property type="entry name" value="Mur_ligase_C_dom_sf"/>
</dbReference>
<feature type="domain" description="Mur ligase C-terminal" evidence="16">
    <location>
        <begin position="319"/>
        <end position="444"/>
    </location>
</feature>
<evidence type="ECO:0000259" key="16">
    <source>
        <dbReference type="Pfam" id="PF02875"/>
    </source>
</evidence>
<feature type="binding site" evidence="14">
    <location>
        <begin position="121"/>
        <end position="127"/>
    </location>
    <ligand>
        <name>ATP</name>
        <dbReference type="ChEBI" id="CHEBI:30616"/>
    </ligand>
</feature>
<comment type="subcellular location">
    <subcellularLocation>
        <location evidence="1 14">Cytoplasm</location>
    </subcellularLocation>
</comment>
<dbReference type="GO" id="GO:0071555">
    <property type="term" value="P:cell wall organization"/>
    <property type="evidence" value="ECO:0007669"/>
    <property type="project" value="UniProtKB-KW"/>
</dbReference>
<evidence type="ECO:0000256" key="7">
    <source>
        <dbReference type="ARBA" id="ARBA00022741"/>
    </source>
</evidence>
<evidence type="ECO:0000259" key="15">
    <source>
        <dbReference type="Pfam" id="PF01225"/>
    </source>
</evidence>
<evidence type="ECO:0000256" key="12">
    <source>
        <dbReference type="ARBA" id="ARBA00023316"/>
    </source>
</evidence>
<dbReference type="Pfam" id="PF01225">
    <property type="entry name" value="Mur_ligase"/>
    <property type="match status" value="1"/>
</dbReference>
<dbReference type="Gene3D" id="3.40.1190.10">
    <property type="entry name" value="Mur-like, catalytic domain"/>
    <property type="match status" value="1"/>
</dbReference>
<keyword evidence="4 14" id="KW-0963">Cytoplasm</keyword>
<evidence type="ECO:0000259" key="17">
    <source>
        <dbReference type="Pfam" id="PF08245"/>
    </source>
</evidence>
<dbReference type="SUPFAM" id="SSF51984">
    <property type="entry name" value="MurCD N-terminal domain"/>
    <property type="match status" value="1"/>
</dbReference>
<comment type="similarity">
    <text evidence="14">Belongs to the MurCDEF family.</text>
</comment>
<dbReference type="GO" id="GO:0008360">
    <property type="term" value="P:regulation of cell shape"/>
    <property type="evidence" value="ECO:0007669"/>
    <property type="project" value="UniProtKB-KW"/>
</dbReference>
<comment type="function">
    <text evidence="14">Cell wall formation.</text>
</comment>
<dbReference type="Pfam" id="PF08245">
    <property type="entry name" value="Mur_ligase_M"/>
    <property type="match status" value="1"/>
</dbReference>
<evidence type="ECO:0000256" key="14">
    <source>
        <dbReference type="HAMAP-Rule" id="MF_00046"/>
    </source>
</evidence>
<evidence type="ECO:0000256" key="9">
    <source>
        <dbReference type="ARBA" id="ARBA00022960"/>
    </source>
</evidence>
<dbReference type="EC" id="6.3.2.8" evidence="3 14"/>
<evidence type="ECO:0000256" key="8">
    <source>
        <dbReference type="ARBA" id="ARBA00022840"/>
    </source>
</evidence>
<dbReference type="InterPro" id="IPR013221">
    <property type="entry name" value="Mur_ligase_cen"/>
</dbReference>
<keyword evidence="8 14" id="KW-0067">ATP-binding</keyword>
<dbReference type="GO" id="GO:0008763">
    <property type="term" value="F:UDP-N-acetylmuramate-L-alanine ligase activity"/>
    <property type="evidence" value="ECO:0007669"/>
    <property type="project" value="UniProtKB-UniRule"/>
</dbReference>
<dbReference type="EMBL" id="DWXO01000079">
    <property type="protein sequence ID" value="HJB80993.1"/>
    <property type="molecule type" value="Genomic_DNA"/>
</dbReference>
<keyword evidence="10 14" id="KW-0573">Peptidoglycan synthesis</keyword>
<feature type="domain" description="Mur ligase N-terminal catalytic" evidence="15">
    <location>
        <begin position="16"/>
        <end position="113"/>
    </location>
</feature>
<dbReference type="SUPFAM" id="SSF53623">
    <property type="entry name" value="MurD-like peptide ligases, catalytic domain"/>
    <property type="match status" value="1"/>
</dbReference>
<dbReference type="PANTHER" id="PTHR43445:SF3">
    <property type="entry name" value="UDP-N-ACETYLMURAMATE--L-ALANINE LIGASE"/>
    <property type="match status" value="1"/>
</dbReference>
<evidence type="ECO:0000256" key="5">
    <source>
        <dbReference type="ARBA" id="ARBA00022598"/>
    </source>
</evidence>
<comment type="catalytic activity">
    <reaction evidence="13 14">
        <text>UDP-N-acetyl-alpha-D-muramate + L-alanine + ATP = UDP-N-acetyl-alpha-D-muramoyl-L-alanine + ADP + phosphate + H(+)</text>
        <dbReference type="Rhea" id="RHEA:23372"/>
        <dbReference type="ChEBI" id="CHEBI:15378"/>
        <dbReference type="ChEBI" id="CHEBI:30616"/>
        <dbReference type="ChEBI" id="CHEBI:43474"/>
        <dbReference type="ChEBI" id="CHEBI:57972"/>
        <dbReference type="ChEBI" id="CHEBI:70757"/>
        <dbReference type="ChEBI" id="CHEBI:83898"/>
        <dbReference type="ChEBI" id="CHEBI:456216"/>
        <dbReference type="EC" id="6.3.2.8"/>
    </reaction>
</comment>
<dbReference type="InterPro" id="IPR004101">
    <property type="entry name" value="Mur_ligase_C"/>
</dbReference>
<feature type="domain" description="Mur ligase central" evidence="17">
    <location>
        <begin position="119"/>
        <end position="297"/>
    </location>
</feature>
<dbReference type="NCBIfam" id="TIGR01082">
    <property type="entry name" value="murC"/>
    <property type="match status" value="1"/>
</dbReference>
<dbReference type="GO" id="GO:0009252">
    <property type="term" value="P:peptidoglycan biosynthetic process"/>
    <property type="evidence" value="ECO:0007669"/>
    <property type="project" value="UniProtKB-UniRule"/>
</dbReference>
<evidence type="ECO:0000256" key="4">
    <source>
        <dbReference type="ARBA" id="ARBA00022490"/>
    </source>
</evidence>
<sequence length="456" mass="48984">MTNSNIHDYLTPGHKAHLIGIGGVSMSPLAEVLHKMGVEITGSDMNDSATVEHLRALGIPVAIGHRAENVAGADLIIRTAAVHDDNPEVAQAHASGIPVFERAQAWGSIMRGYKNALCISGTHGKTTTTSMCTHIIMAAQMDPTVMIGGTLPLLGAGYRVGHGDTIILESCEYCNSFLSFFPTVAVILNIEADHLDFFKDLDDVEHSFRAFADRVPENGLIVANADDANTMHTLEGETRPILTFGLEEGDVHAANLTWNKGLPTFDIIYRGEVFTRVGLRVPGEHNVKNALAAAAAAIALAVSPKAVSEGLNAFRGAGRRFEHKGTYHGAEVYDDYAHHPGELQALLAAARTLGYERIICAFQPHTYTRTKALFDDFVKVLRQPDITLLAEIYAARETNEIGISSQDLADQIPGSIYCPTLADVTAKLKELAQPGDLILTVGAGNIYTAGEALLQN</sequence>
<dbReference type="SUPFAM" id="SSF53244">
    <property type="entry name" value="MurD-like peptide ligases, peptide-binding domain"/>
    <property type="match status" value="1"/>
</dbReference>
<protein>
    <recommendedName>
        <fullName evidence="3 14">UDP-N-acetylmuramate--L-alanine ligase</fullName>
        <ecNumber evidence="3 14">6.3.2.8</ecNumber>
    </recommendedName>
    <alternativeName>
        <fullName evidence="14">UDP-N-acetylmuramoyl-L-alanine synthetase</fullName>
    </alternativeName>
</protein>
<evidence type="ECO:0000256" key="3">
    <source>
        <dbReference type="ARBA" id="ARBA00012211"/>
    </source>
</evidence>
<comment type="pathway">
    <text evidence="2 14">Cell wall biogenesis; peptidoglycan biosynthesis.</text>
</comment>
<evidence type="ECO:0000256" key="6">
    <source>
        <dbReference type="ARBA" id="ARBA00022618"/>
    </source>
</evidence>
<keyword evidence="11 14" id="KW-0131">Cell cycle</keyword>
<dbReference type="InterPro" id="IPR036565">
    <property type="entry name" value="Mur-like_cat_sf"/>
</dbReference>
<evidence type="ECO:0000313" key="19">
    <source>
        <dbReference type="Proteomes" id="UP000823921"/>
    </source>
</evidence>
<dbReference type="Pfam" id="PF02875">
    <property type="entry name" value="Mur_ligase_C"/>
    <property type="match status" value="1"/>
</dbReference>
<keyword evidence="7 14" id="KW-0547">Nucleotide-binding</keyword>
<evidence type="ECO:0000256" key="11">
    <source>
        <dbReference type="ARBA" id="ARBA00023306"/>
    </source>
</evidence>
<comment type="caution">
    <text evidence="18">The sequence shown here is derived from an EMBL/GenBank/DDBJ whole genome shotgun (WGS) entry which is preliminary data.</text>
</comment>
<reference evidence="18" key="1">
    <citation type="journal article" date="2021" name="PeerJ">
        <title>Extensive microbial diversity within the chicken gut microbiome revealed by metagenomics and culture.</title>
        <authorList>
            <person name="Gilroy R."/>
            <person name="Ravi A."/>
            <person name="Getino M."/>
            <person name="Pursley I."/>
            <person name="Horton D.L."/>
            <person name="Alikhan N.F."/>
            <person name="Baker D."/>
            <person name="Gharbi K."/>
            <person name="Hall N."/>
            <person name="Watson M."/>
            <person name="Adriaenssens E.M."/>
            <person name="Foster-Nyarko E."/>
            <person name="Jarju S."/>
            <person name="Secka A."/>
            <person name="Antonio M."/>
            <person name="Oren A."/>
            <person name="Chaudhuri R.R."/>
            <person name="La Ragione R."/>
            <person name="Hildebrand F."/>
            <person name="Pallen M.J."/>
        </authorList>
    </citation>
    <scope>NUCLEOTIDE SEQUENCE</scope>
    <source>
        <strain evidence="18">CHK192-8294</strain>
    </source>
</reference>
<evidence type="ECO:0000256" key="13">
    <source>
        <dbReference type="ARBA" id="ARBA00047833"/>
    </source>
</evidence>
<gene>
    <name evidence="14 18" type="primary">murC</name>
    <name evidence="18" type="ORF">H9712_08405</name>
</gene>
<dbReference type="InterPro" id="IPR005758">
    <property type="entry name" value="UDP-N-AcMur_Ala_ligase_MurC"/>
</dbReference>
<evidence type="ECO:0000256" key="10">
    <source>
        <dbReference type="ARBA" id="ARBA00022984"/>
    </source>
</evidence>